<feature type="transmembrane region" description="Helical" evidence="4">
    <location>
        <begin position="26"/>
        <end position="47"/>
    </location>
</feature>
<dbReference type="Gene3D" id="1.20.1250.20">
    <property type="entry name" value="MFS general substrate transporter like domains"/>
    <property type="match status" value="2"/>
</dbReference>
<evidence type="ECO:0000256" key="3">
    <source>
        <dbReference type="SAM" id="MobiDB-lite"/>
    </source>
</evidence>
<protein>
    <submittedName>
        <fullName evidence="5">Uncharacterized protein</fullName>
    </submittedName>
</protein>
<keyword evidence="4" id="KW-1133">Transmembrane helix</keyword>
<gene>
    <name evidence="5" type="ORF">RDB_LOCUS83332</name>
</gene>
<feature type="transmembrane region" description="Helical" evidence="4">
    <location>
        <begin position="125"/>
        <end position="144"/>
    </location>
</feature>
<feature type="transmembrane region" description="Helical" evidence="4">
    <location>
        <begin position="95"/>
        <end position="113"/>
    </location>
</feature>
<dbReference type="InterPro" id="IPR011701">
    <property type="entry name" value="MFS"/>
</dbReference>
<keyword evidence="2" id="KW-1003">Cell membrane</keyword>
<feature type="compositionally biased region" description="Basic and acidic residues" evidence="3">
    <location>
        <begin position="495"/>
        <end position="506"/>
    </location>
</feature>
<feature type="region of interest" description="Disordered" evidence="3">
    <location>
        <begin position="478"/>
        <end position="506"/>
    </location>
</feature>
<evidence type="ECO:0000256" key="2">
    <source>
        <dbReference type="ARBA" id="ARBA00022475"/>
    </source>
</evidence>
<dbReference type="PANTHER" id="PTHR43702:SF3">
    <property type="entry name" value="PROTEIN TSGA"/>
    <property type="match status" value="1"/>
</dbReference>
<feature type="transmembrane region" description="Helical" evidence="4">
    <location>
        <begin position="172"/>
        <end position="190"/>
    </location>
</feature>
<feature type="transmembrane region" description="Helical" evidence="4">
    <location>
        <begin position="298"/>
        <end position="317"/>
    </location>
</feature>
<dbReference type="EMBL" id="CAJNJQ010001691">
    <property type="protein sequence ID" value="CAE7146327.1"/>
    <property type="molecule type" value="Genomic_DNA"/>
</dbReference>
<proteinExistence type="predicted"/>
<dbReference type="PANTHER" id="PTHR43702">
    <property type="entry name" value="L-FUCOSE-PROTON SYMPORTER"/>
    <property type="match status" value="1"/>
</dbReference>
<feature type="transmembrane region" description="Helical" evidence="4">
    <location>
        <begin position="324"/>
        <end position="343"/>
    </location>
</feature>
<evidence type="ECO:0000313" key="6">
    <source>
        <dbReference type="Proteomes" id="UP000663827"/>
    </source>
</evidence>
<feature type="transmembrane region" description="Helical" evidence="4">
    <location>
        <begin position="349"/>
        <end position="370"/>
    </location>
</feature>
<feature type="transmembrane region" description="Helical" evidence="4">
    <location>
        <begin position="427"/>
        <end position="448"/>
    </location>
</feature>
<dbReference type="InterPro" id="IPR036259">
    <property type="entry name" value="MFS_trans_sf"/>
</dbReference>
<dbReference type="GO" id="GO:0022857">
    <property type="term" value="F:transmembrane transporter activity"/>
    <property type="evidence" value="ECO:0007669"/>
    <property type="project" value="InterPro"/>
</dbReference>
<dbReference type="Pfam" id="PF07690">
    <property type="entry name" value="MFS_1"/>
    <property type="match status" value="1"/>
</dbReference>
<evidence type="ECO:0000313" key="5">
    <source>
        <dbReference type="EMBL" id="CAE7146327.1"/>
    </source>
</evidence>
<dbReference type="OrthoDB" id="289721at2759"/>
<accession>A0A8H3I0R1</accession>
<organism evidence="5 6">
    <name type="scientific">Rhizoctonia solani</name>
    <dbReference type="NCBI Taxonomy" id="456999"/>
    <lineage>
        <taxon>Eukaryota</taxon>
        <taxon>Fungi</taxon>
        <taxon>Dikarya</taxon>
        <taxon>Basidiomycota</taxon>
        <taxon>Agaricomycotina</taxon>
        <taxon>Agaricomycetes</taxon>
        <taxon>Cantharellales</taxon>
        <taxon>Ceratobasidiaceae</taxon>
        <taxon>Rhizoctonia</taxon>
    </lineage>
</organism>
<feature type="transmembrane region" description="Helical" evidence="4">
    <location>
        <begin position="202"/>
        <end position="222"/>
    </location>
</feature>
<feature type="transmembrane region" description="Helical" evidence="4">
    <location>
        <begin position="260"/>
        <end position="283"/>
    </location>
</feature>
<name>A0A8H3I0R1_9AGAM</name>
<keyword evidence="4" id="KW-0472">Membrane</keyword>
<dbReference type="Proteomes" id="UP000663827">
    <property type="component" value="Unassembled WGS sequence"/>
</dbReference>
<dbReference type="GO" id="GO:0005886">
    <property type="term" value="C:plasma membrane"/>
    <property type="evidence" value="ECO:0007669"/>
    <property type="project" value="UniProtKB-SubCell"/>
</dbReference>
<comment type="subcellular location">
    <subcellularLocation>
        <location evidence="1">Cell inner membrane</location>
        <topology evidence="1">Multi-pass membrane protein</topology>
    </subcellularLocation>
</comment>
<dbReference type="SUPFAM" id="SSF103473">
    <property type="entry name" value="MFS general substrate transporter"/>
    <property type="match status" value="1"/>
</dbReference>
<keyword evidence="4" id="KW-0812">Transmembrane</keyword>
<dbReference type="AlphaFoldDB" id="A0A8H3I0R1"/>
<dbReference type="InterPro" id="IPR050375">
    <property type="entry name" value="MFS_TsgA-like"/>
</dbReference>
<feature type="transmembrane region" description="Helical" evidence="4">
    <location>
        <begin position="67"/>
        <end position="88"/>
    </location>
</feature>
<comment type="caution">
    <text evidence="5">The sequence shown here is derived from an EMBL/GenBank/DDBJ whole genome shotgun (WGS) entry which is preliminary data.</text>
</comment>
<sequence length="506" mass="55080">MPGGAVFVPTDGRKRTLREKLPPKHIAFPFALVTSLFFLWGFAYGLLDVLNKHFQNILHITKLESTGLQVAYFGLGYLFFSPIAGEILRRKSYKFTILMGLAFYSTGAVFFWPCAKFASEDNKKAVFGGFVVCTGVIACGLASLETAANSYITCLPGTEPSGAAFRLQLSQAFNGVAAFSGPLIASKYFFTGENANNLTNVQWVYLAVALLGVSIALLFAFINLPETSEAELEAAVQAAAELAGIDAKTNQSIFKQERIWFGWLAQFVYVGAQVTIASFFINYGAEAVGWEDAKSSNFLSYSLILFTCGRFLGAFVLTFMPGELLVGIWATLCMTFVTCATFVHGKGGMACLMLTMFFEGPLFPCIFVMSTKNMGRHTRRASSLLISSIAGEDFNQSVVKLLTSSLAGGALFPPVQGAIADKHGTRISFALCIPAFAYTAGFGFWLWVRHGAHFNLRHEKMAEVEPALEAIGHKSLNLHPHEKGVSDGGSSGRIQDVREDELKEKV</sequence>
<evidence type="ECO:0000256" key="4">
    <source>
        <dbReference type="SAM" id="Phobius"/>
    </source>
</evidence>
<reference evidence="5" key="1">
    <citation type="submission" date="2021-01" db="EMBL/GenBank/DDBJ databases">
        <authorList>
            <person name="Kaushik A."/>
        </authorList>
    </citation>
    <scope>NUCLEOTIDE SEQUENCE</scope>
    <source>
        <strain evidence="5">AG5</strain>
    </source>
</reference>
<evidence type="ECO:0000256" key="1">
    <source>
        <dbReference type="ARBA" id="ARBA00004429"/>
    </source>
</evidence>